<gene>
    <name evidence="7" type="ORF">LMG32879_000874</name>
</gene>
<feature type="domain" description="p-hydroxybenzoic acid efflux pump subunit AaeA-like beta-barrel" evidence="6">
    <location>
        <begin position="283"/>
        <end position="367"/>
    </location>
</feature>
<evidence type="ECO:0000313" key="7">
    <source>
        <dbReference type="EMBL" id="CAI9120046.1"/>
    </source>
</evidence>
<dbReference type="PANTHER" id="PTHR30386:SF24">
    <property type="entry name" value="MULTIDRUG RESISTANCE EFFLUX PUMP"/>
    <property type="match status" value="1"/>
</dbReference>
<keyword evidence="3" id="KW-0472">Membrane</keyword>
<dbReference type="GO" id="GO:0055085">
    <property type="term" value="P:transmembrane transport"/>
    <property type="evidence" value="ECO:0007669"/>
    <property type="project" value="InterPro"/>
</dbReference>
<keyword evidence="8" id="KW-1185">Reference proteome</keyword>
<dbReference type="EMBL" id="CATKSH010000004">
    <property type="protein sequence ID" value="CAI9120046.1"/>
    <property type="molecule type" value="Genomic_DNA"/>
</dbReference>
<dbReference type="InterPro" id="IPR058624">
    <property type="entry name" value="MdtA-like_HH"/>
</dbReference>
<dbReference type="Pfam" id="PF25963">
    <property type="entry name" value="Beta-barrel_AAEA"/>
    <property type="match status" value="1"/>
</dbReference>
<dbReference type="Pfam" id="PF25917">
    <property type="entry name" value="BSH_RND"/>
    <property type="match status" value="1"/>
</dbReference>
<evidence type="ECO:0000259" key="5">
    <source>
        <dbReference type="Pfam" id="PF25917"/>
    </source>
</evidence>
<evidence type="ECO:0000256" key="3">
    <source>
        <dbReference type="SAM" id="Phobius"/>
    </source>
</evidence>
<evidence type="ECO:0000256" key="1">
    <source>
        <dbReference type="SAM" id="Coils"/>
    </source>
</evidence>
<evidence type="ECO:0000259" key="6">
    <source>
        <dbReference type="Pfam" id="PF25963"/>
    </source>
</evidence>
<sequence length="377" mass="41028">MAQNEDGGADGHPPTNSQPQDDANSGEAKAGAKKKNPLVRVIIIVLLVVVVVGWGTYWFLTRNNIDTDDAYTEGRKLAVAPHVNGYVTKLLVNDNQYVHAGQLLLKIDDRDYLAALHQAEAQVEQAQANLAGSRVRVEVAQANFPGRFVAAQGSLAAAKAQLYKAETDYRRQQIVSRQATTQQNIDYAKAALDQARAQVLQAQGELQQAKPVIPNVENTKIAINQEDAALKAADAAVVQAQLNYGWTEIRAPHDGWISQRNVEQGNFVQAGQKLFSIVEPEVWVVANYKETQLTRMHPGQKVDIEVDAYPSLELHGHVDSVQLGAGAAFSTFPPENATGNFVKIVQRVPVKIIIDSGLDPKVPLPLGISVVPTVYVQ</sequence>
<dbReference type="Proteomes" id="UP001176960">
    <property type="component" value="Unassembled WGS sequence"/>
</dbReference>
<feature type="compositionally biased region" description="Polar residues" evidence="2">
    <location>
        <begin position="14"/>
        <end position="23"/>
    </location>
</feature>
<dbReference type="Pfam" id="PF25876">
    <property type="entry name" value="HH_MFP_RND"/>
    <property type="match status" value="1"/>
</dbReference>
<evidence type="ECO:0000313" key="8">
    <source>
        <dbReference type="Proteomes" id="UP001176960"/>
    </source>
</evidence>
<protein>
    <submittedName>
        <fullName evidence="7">HlyD family secretion protein</fullName>
    </submittedName>
</protein>
<keyword evidence="1" id="KW-0175">Coiled coil</keyword>
<keyword evidence="3" id="KW-0812">Transmembrane</keyword>
<dbReference type="PANTHER" id="PTHR30386">
    <property type="entry name" value="MEMBRANE FUSION SUBUNIT OF EMRAB-TOLC MULTIDRUG EFFLUX PUMP"/>
    <property type="match status" value="1"/>
</dbReference>
<feature type="domain" description="Multidrug resistance protein MdtA-like barrel-sandwich hybrid" evidence="5">
    <location>
        <begin position="76"/>
        <end position="278"/>
    </location>
</feature>
<dbReference type="InterPro" id="IPR050739">
    <property type="entry name" value="MFP"/>
</dbReference>
<keyword evidence="3" id="KW-1133">Transmembrane helix</keyword>
<dbReference type="InterPro" id="IPR058634">
    <property type="entry name" value="AaeA-lik-b-barrel"/>
</dbReference>
<evidence type="ECO:0000256" key="2">
    <source>
        <dbReference type="SAM" id="MobiDB-lite"/>
    </source>
</evidence>
<dbReference type="InterPro" id="IPR058625">
    <property type="entry name" value="MdtA-like_BSH"/>
</dbReference>
<dbReference type="SUPFAM" id="SSF111369">
    <property type="entry name" value="HlyD-like secretion proteins"/>
    <property type="match status" value="2"/>
</dbReference>
<organism evidence="7 8">
    <name type="scientific">Brytella acorum</name>
    <dbReference type="NCBI Taxonomy" id="2959299"/>
    <lineage>
        <taxon>Bacteria</taxon>
        <taxon>Pseudomonadati</taxon>
        <taxon>Pseudomonadota</taxon>
        <taxon>Alphaproteobacteria</taxon>
        <taxon>Acetobacterales</taxon>
        <taxon>Acetobacteraceae</taxon>
        <taxon>Brytella</taxon>
    </lineage>
</organism>
<comment type="caution">
    <text evidence="7">The sequence shown here is derived from an EMBL/GenBank/DDBJ whole genome shotgun (WGS) entry which is preliminary data.</text>
</comment>
<reference evidence="7" key="1">
    <citation type="submission" date="2023-03" db="EMBL/GenBank/DDBJ databases">
        <authorList>
            <person name="Cleenwerck I."/>
        </authorList>
    </citation>
    <scope>NUCLEOTIDE SEQUENCE</scope>
    <source>
        <strain evidence="7">LMG 32879</strain>
    </source>
</reference>
<dbReference type="AlphaFoldDB" id="A0AA35UF92"/>
<dbReference type="Gene3D" id="1.10.287.470">
    <property type="entry name" value="Helix hairpin bin"/>
    <property type="match status" value="2"/>
</dbReference>
<proteinExistence type="predicted"/>
<feature type="region of interest" description="Disordered" evidence="2">
    <location>
        <begin position="1"/>
        <end position="30"/>
    </location>
</feature>
<name>A0AA35UF92_9PROT</name>
<feature type="transmembrane region" description="Helical" evidence="3">
    <location>
        <begin position="38"/>
        <end position="60"/>
    </location>
</feature>
<evidence type="ECO:0000259" key="4">
    <source>
        <dbReference type="Pfam" id="PF25876"/>
    </source>
</evidence>
<feature type="coiled-coil region" evidence="1">
    <location>
        <begin position="109"/>
        <end position="143"/>
    </location>
</feature>
<accession>A0AA35UF92</accession>
<dbReference type="Gene3D" id="2.40.50.100">
    <property type="match status" value="1"/>
</dbReference>
<dbReference type="RefSeq" id="WP_289841845.1">
    <property type="nucleotide sequence ID" value="NZ_CATKSH010000004.1"/>
</dbReference>
<feature type="domain" description="Multidrug resistance protein MdtA-like alpha-helical hairpin" evidence="4">
    <location>
        <begin position="150"/>
        <end position="210"/>
    </location>
</feature>
<dbReference type="Gene3D" id="2.40.30.170">
    <property type="match status" value="1"/>
</dbReference>